<evidence type="ECO:0000256" key="2">
    <source>
        <dbReference type="SAM" id="SignalP"/>
    </source>
</evidence>
<dbReference type="InterPro" id="IPR002018">
    <property type="entry name" value="CarbesteraseB"/>
</dbReference>
<name>A0A2A4IWX2_HELVI</name>
<dbReference type="SUPFAM" id="SSF53474">
    <property type="entry name" value="alpha/beta-Hydrolases"/>
    <property type="match status" value="1"/>
</dbReference>
<accession>A0A2A4IWX2</accession>
<reference evidence="4" key="1">
    <citation type="submission" date="2017-09" db="EMBL/GenBank/DDBJ databases">
        <title>Contemporary evolution of a Lepidopteran species, Heliothis virescens, in response to modern agricultural practices.</title>
        <authorList>
            <person name="Fritz M.L."/>
            <person name="Deyonke A.M."/>
            <person name="Papanicolaou A."/>
            <person name="Micinski S."/>
            <person name="Westbrook J."/>
            <person name="Gould F."/>
        </authorList>
    </citation>
    <scope>NUCLEOTIDE SEQUENCE [LARGE SCALE GENOMIC DNA]</scope>
    <source>
        <strain evidence="4">HvINT-</strain>
        <tissue evidence="4">Whole body</tissue>
    </source>
</reference>
<proteinExistence type="predicted"/>
<dbReference type="InterPro" id="IPR050309">
    <property type="entry name" value="Type-B_Carboxylest/Lipase"/>
</dbReference>
<keyword evidence="2" id="KW-0732">Signal</keyword>
<feature type="domain" description="Carboxylesterase type B" evidence="3">
    <location>
        <begin position="23"/>
        <end position="560"/>
    </location>
</feature>
<evidence type="ECO:0000256" key="1">
    <source>
        <dbReference type="ARBA" id="ARBA00023180"/>
    </source>
</evidence>
<sequence length="583" mass="65707">MEAIKSCLVIFVLFSIKIITADVIVETSLGKVAGIEVKSILKDEKYYSFMGIPYGMPPAGKTRFLPPQPHEGWSDVLPAKKERKPCSHMNIPNRPLKNYGFSGQDDCLHLSIYTPKVPSNEDLGMPVIVFLYNELFKVSHNASKEFGPDFFVKEGAIVVSVSHRIGSMGFLAFNDEIVPGNNGIRDIILALKWLQQNVHKFGGDPQKITLMGVDGGAAIIDVLLLSPKAKGLFSRAILQSGTAFNPIYMPTNPKVKATALAKELERTAVTSSNLLNELQHVSSYDLVTAELSSVSADEGRQSQMGTVPFGPVTEPEHPDAIITHLPEDGPLDIDIPVMIGYNSREGIEINERYLRKPQYLTFADRDFLVVIPVRSDFRFELNSNIYHEAIDEIKEFYFDEGYVKISKPGEYLTYTADIMNFYPIDYAVRKYVNESRSSVYYYTFDYSGELNMRKNEILESAMTIEGTWGAAPADELCYLFLCKPIRKIYKKVLEDEDAEELKVLRNMVKLWTNFAKTGNPTPEGSDFTWTPATKENKDCLVISDELQMKKNLHDDRIKFWDNFLVKYKALAVNGVVKDGKDEL</sequence>
<dbReference type="InterPro" id="IPR029058">
    <property type="entry name" value="AB_hydrolase_fold"/>
</dbReference>
<feature type="signal peptide" evidence="2">
    <location>
        <begin position="1"/>
        <end position="21"/>
    </location>
</feature>
<comment type="caution">
    <text evidence="4">The sequence shown here is derived from an EMBL/GenBank/DDBJ whole genome shotgun (WGS) entry which is preliminary data.</text>
</comment>
<gene>
    <name evidence="4" type="ORF">B5V51_10631</name>
</gene>
<dbReference type="EMBL" id="NWSH01005083">
    <property type="protein sequence ID" value="PCG64458.1"/>
    <property type="molecule type" value="Genomic_DNA"/>
</dbReference>
<dbReference type="Gene3D" id="3.40.50.1820">
    <property type="entry name" value="alpha/beta hydrolase"/>
    <property type="match status" value="1"/>
</dbReference>
<protein>
    <recommendedName>
        <fullName evidence="3">Carboxylesterase type B domain-containing protein</fullName>
    </recommendedName>
</protein>
<organism evidence="4">
    <name type="scientific">Heliothis virescens</name>
    <name type="common">Tobacco budworm moth</name>
    <dbReference type="NCBI Taxonomy" id="7102"/>
    <lineage>
        <taxon>Eukaryota</taxon>
        <taxon>Metazoa</taxon>
        <taxon>Ecdysozoa</taxon>
        <taxon>Arthropoda</taxon>
        <taxon>Hexapoda</taxon>
        <taxon>Insecta</taxon>
        <taxon>Pterygota</taxon>
        <taxon>Neoptera</taxon>
        <taxon>Endopterygota</taxon>
        <taxon>Lepidoptera</taxon>
        <taxon>Glossata</taxon>
        <taxon>Ditrysia</taxon>
        <taxon>Noctuoidea</taxon>
        <taxon>Noctuidae</taxon>
        <taxon>Heliothinae</taxon>
        <taxon>Heliothis</taxon>
    </lineage>
</organism>
<evidence type="ECO:0000313" key="4">
    <source>
        <dbReference type="EMBL" id="PCG64457.1"/>
    </source>
</evidence>
<dbReference type="Pfam" id="PF00135">
    <property type="entry name" value="COesterase"/>
    <property type="match status" value="1"/>
</dbReference>
<feature type="chain" id="PRO_5013508078" description="Carboxylesterase type B domain-containing protein" evidence="2">
    <location>
        <begin position="22"/>
        <end position="583"/>
    </location>
</feature>
<dbReference type="PANTHER" id="PTHR11559">
    <property type="entry name" value="CARBOXYLESTERASE"/>
    <property type="match status" value="1"/>
</dbReference>
<evidence type="ECO:0000259" key="3">
    <source>
        <dbReference type="Pfam" id="PF00135"/>
    </source>
</evidence>
<dbReference type="STRING" id="7102.A0A2A4IWX2"/>
<dbReference type="AlphaFoldDB" id="A0A2A4IWX2"/>
<dbReference type="EMBL" id="NWSH01005083">
    <property type="protein sequence ID" value="PCG64457.1"/>
    <property type="molecule type" value="Genomic_DNA"/>
</dbReference>
<keyword evidence="1" id="KW-0325">Glycoprotein</keyword>